<dbReference type="Gene3D" id="3.40.630.10">
    <property type="entry name" value="Zn peptidases"/>
    <property type="match status" value="2"/>
</dbReference>
<dbReference type="EMBL" id="OBEI01000006">
    <property type="protein sequence ID" value="SNZ09207.1"/>
    <property type="molecule type" value="Genomic_DNA"/>
</dbReference>
<evidence type="ECO:0000313" key="7">
    <source>
        <dbReference type="EMBL" id="SNZ09207.1"/>
    </source>
</evidence>
<organism evidence="7 8">
    <name type="scientific">Persephonella hydrogeniphila</name>
    <dbReference type="NCBI Taxonomy" id="198703"/>
    <lineage>
        <taxon>Bacteria</taxon>
        <taxon>Pseudomonadati</taxon>
        <taxon>Aquificota</taxon>
        <taxon>Aquificia</taxon>
        <taxon>Aquificales</taxon>
        <taxon>Hydrogenothermaceae</taxon>
        <taxon>Persephonella</taxon>
    </lineage>
</organism>
<feature type="domain" description="Peptidase M20 dimerisation" evidence="6">
    <location>
        <begin position="171"/>
        <end position="257"/>
    </location>
</feature>
<sequence>MERAKIRDITLRLKEELFRLISIPSHRDCDQVNRYIKERLSFIDFKDQPVGKRHLYNIYSVSPDKPVLINTHVDTVPPITMKSPFSPVEKNGKIYGRGANDTKGLIAALILAIEDFSKNNPDIDIPVSIAFTVDEEQNSALGSERLVEVLNGVQSILVLEPTYGKICTRQMGSYEFYIKVKLPSVHASEFEKFKNPSKEAFYFIQQLEKELKRPVNIIKFSSGWEHYAVPEKAEVLCEFKVFENELISDLEVKLTGIADRYGNEIEIEVEDFEEFLSFKKGNLFDTLSEAYRNTTGTEPKEGIMPSWTDASNFHRAGFECVVFGFGNLADCHTDRESISLEELYMMYKLLYNFLSILSQP</sequence>
<gene>
    <name evidence="7" type="ORF">SAMN06265182_1505</name>
</gene>
<dbReference type="Gene3D" id="3.30.70.360">
    <property type="match status" value="1"/>
</dbReference>
<evidence type="ECO:0000256" key="5">
    <source>
        <dbReference type="ARBA" id="ARBA00023285"/>
    </source>
</evidence>
<dbReference type="InterPro" id="IPR001261">
    <property type="entry name" value="ArgE/DapE_CS"/>
</dbReference>
<evidence type="ECO:0000313" key="8">
    <source>
        <dbReference type="Proteomes" id="UP000219036"/>
    </source>
</evidence>
<dbReference type="InterPro" id="IPR036264">
    <property type="entry name" value="Bact_exopeptidase_dim_dom"/>
</dbReference>
<evidence type="ECO:0000256" key="2">
    <source>
        <dbReference type="ARBA" id="ARBA00022723"/>
    </source>
</evidence>
<dbReference type="Pfam" id="PF07687">
    <property type="entry name" value="M20_dimer"/>
    <property type="match status" value="1"/>
</dbReference>
<keyword evidence="4" id="KW-0862">Zinc</keyword>
<dbReference type="GO" id="GO:0006526">
    <property type="term" value="P:L-arginine biosynthetic process"/>
    <property type="evidence" value="ECO:0007669"/>
    <property type="project" value="TreeGrafter"/>
</dbReference>
<dbReference type="OrthoDB" id="9792335at2"/>
<protein>
    <submittedName>
        <fullName evidence="7">Acetylornithine deacetylase/succinyl-diaminopimelate desuccinylase</fullName>
    </submittedName>
</protein>
<evidence type="ECO:0000259" key="6">
    <source>
        <dbReference type="Pfam" id="PF07687"/>
    </source>
</evidence>
<dbReference type="SUPFAM" id="SSF55031">
    <property type="entry name" value="Bacterial exopeptidase dimerisation domain"/>
    <property type="match status" value="1"/>
</dbReference>
<dbReference type="InterPro" id="IPR011650">
    <property type="entry name" value="Peptidase_M20_dimer"/>
</dbReference>
<dbReference type="PANTHER" id="PTHR43808">
    <property type="entry name" value="ACETYLORNITHINE DEACETYLASE"/>
    <property type="match status" value="1"/>
</dbReference>
<dbReference type="RefSeq" id="WP_097000670.1">
    <property type="nucleotide sequence ID" value="NZ_OBEI01000006.1"/>
</dbReference>
<proteinExistence type="predicted"/>
<dbReference type="InterPro" id="IPR050072">
    <property type="entry name" value="Peptidase_M20A"/>
</dbReference>
<dbReference type="GO" id="GO:0046872">
    <property type="term" value="F:metal ion binding"/>
    <property type="evidence" value="ECO:0007669"/>
    <property type="project" value="UniProtKB-KW"/>
</dbReference>
<dbReference type="GO" id="GO:0008777">
    <property type="term" value="F:acetylornithine deacetylase activity"/>
    <property type="evidence" value="ECO:0007669"/>
    <property type="project" value="TreeGrafter"/>
</dbReference>
<accession>A0A285NJS3</accession>
<keyword evidence="5" id="KW-0170">Cobalt</keyword>
<dbReference type="SUPFAM" id="SSF53187">
    <property type="entry name" value="Zn-dependent exopeptidases"/>
    <property type="match status" value="1"/>
</dbReference>
<dbReference type="AlphaFoldDB" id="A0A285NJS3"/>
<keyword evidence="3" id="KW-0378">Hydrolase</keyword>
<reference evidence="8" key="1">
    <citation type="submission" date="2017-09" db="EMBL/GenBank/DDBJ databases">
        <authorList>
            <person name="Varghese N."/>
            <person name="Submissions S."/>
        </authorList>
    </citation>
    <scope>NUCLEOTIDE SEQUENCE [LARGE SCALE GENOMIC DNA]</scope>
    <source>
        <strain evidence="8">DSM 15103</strain>
    </source>
</reference>
<evidence type="ECO:0000256" key="3">
    <source>
        <dbReference type="ARBA" id="ARBA00022801"/>
    </source>
</evidence>
<keyword evidence="2" id="KW-0479">Metal-binding</keyword>
<dbReference type="PANTHER" id="PTHR43808:SF31">
    <property type="entry name" value="N-ACETYL-L-CITRULLINE DEACETYLASE"/>
    <property type="match status" value="1"/>
</dbReference>
<dbReference type="PROSITE" id="PS00759">
    <property type="entry name" value="ARGE_DAPE_CPG2_2"/>
    <property type="match status" value="1"/>
</dbReference>
<evidence type="ECO:0000256" key="1">
    <source>
        <dbReference type="ARBA" id="ARBA00001947"/>
    </source>
</evidence>
<keyword evidence="8" id="KW-1185">Reference proteome</keyword>
<dbReference type="InterPro" id="IPR002933">
    <property type="entry name" value="Peptidase_M20"/>
</dbReference>
<dbReference type="Pfam" id="PF01546">
    <property type="entry name" value="Peptidase_M20"/>
    <property type="match status" value="1"/>
</dbReference>
<evidence type="ECO:0000256" key="4">
    <source>
        <dbReference type="ARBA" id="ARBA00022833"/>
    </source>
</evidence>
<dbReference type="Proteomes" id="UP000219036">
    <property type="component" value="Unassembled WGS sequence"/>
</dbReference>
<comment type="cofactor">
    <cofactor evidence="1">
        <name>Zn(2+)</name>
        <dbReference type="ChEBI" id="CHEBI:29105"/>
    </cofactor>
</comment>
<name>A0A285NJS3_9AQUI</name>